<dbReference type="InterPro" id="IPR052706">
    <property type="entry name" value="Membrane-Transporter-like"/>
</dbReference>
<dbReference type="PROSITE" id="PS50801">
    <property type="entry name" value="STAS"/>
    <property type="match status" value="1"/>
</dbReference>
<dbReference type="EMBL" id="AP024849">
    <property type="protein sequence ID" value="BCZ44456.1"/>
    <property type="molecule type" value="Genomic_DNA"/>
</dbReference>
<dbReference type="InterPro" id="IPR011547">
    <property type="entry name" value="SLC26A/SulP_dom"/>
</dbReference>
<feature type="transmembrane region" description="Helical" evidence="5">
    <location>
        <begin position="12"/>
        <end position="37"/>
    </location>
</feature>
<proteinExistence type="predicted"/>
<evidence type="ECO:0000256" key="5">
    <source>
        <dbReference type="SAM" id="Phobius"/>
    </source>
</evidence>
<feature type="transmembrane region" description="Helical" evidence="5">
    <location>
        <begin position="88"/>
        <end position="107"/>
    </location>
</feature>
<evidence type="ECO:0000256" key="2">
    <source>
        <dbReference type="ARBA" id="ARBA00022692"/>
    </source>
</evidence>
<dbReference type="Pfam" id="PF01740">
    <property type="entry name" value="STAS"/>
    <property type="match status" value="1"/>
</dbReference>
<protein>
    <submittedName>
        <fullName evidence="7">Sulfate transporter YbaR</fullName>
    </submittedName>
</protein>
<feature type="transmembrane region" description="Helical" evidence="5">
    <location>
        <begin position="292"/>
        <end position="310"/>
    </location>
</feature>
<gene>
    <name evidence="7" type="primary">ybaR</name>
    <name evidence="7" type="ORF">psyc5s11_05230</name>
</gene>
<sequence length="487" mass="52526">MKEIRQEWFGNIKVDLLAGIVVCMALIPEAIGFSIVAGVDPMIGVYASFCMSLIISIFGGRTGMISAAAGAMALVLASLVKEHGIEYMLAATILTGVFQVILGFLKIGNLLKFIPRPVMIGFVNALGIMMFTSQLPYFKGSFILIILGAIGVLIIYLLPKLTRAVPSPIISIIIVTLIVVIFKIDVTTLGDMGKISSDLPRFLIPNISFNMETLKIVLPYSISLSLVGLVESLLTAQLIDDLTDTPSDKNRECVGQGLANITCGFFGGIAGCGMIGQTLINHNYGGRGRLSTLTSGTAMLIAVIVLNKFVVQIPVVALGSVMIVVSITTFNWGSIKRISKVPKTDTIVMISTVIVVLLTHNLAYGVILGIILSALFFASKISEIKVKKIKEDTQTTYIANGQLFFVSTLKFINSFDFTEKIQCVNIDLSKVKIWDESAVDAIDKVVIKFHKNGVKTNLIGMSNQCLELVDRMAVHNKPGGLESASSH</sequence>
<dbReference type="InterPro" id="IPR002645">
    <property type="entry name" value="STAS_dom"/>
</dbReference>
<evidence type="ECO:0000259" key="6">
    <source>
        <dbReference type="PROSITE" id="PS50801"/>
    </source>
</evidence>
<feature type="domain" description="STAS" evidence="6">
    <location>
        <begin position="400"/>
        <end position="487"/>
    </location>
</feature>
<evidence type="ECO:0000256" key="4">
    <source>
        <dbReference type="ARBA" id="ARBA00023136"/>
    </source>
</evidence>
<reference evidence="8" key="1">
    <citation type="submission" date="2021-07" db="EMBL/GenBank/DDBJ databases">
        <title>Complete genome sequencing of a Clostridium isolate.</title>
        <authorList>
            <person name="Ueki A."/>
            <person name="Tonouchi A."/>
        </authorList>
    </citation>
    <scope>NUCLEOTIDE SEQUENCE [LARGE SCALE GENOMIC DNA]</scope>
    <source>
        <strain evidence="8">C5S11</strain>
    </source>
</reference>
<keyword evidence="8" id="KW-1185">Reference proteome</keyword>
<dbReference type="RefSeq" id="WP_224036132.1">
    <property type="nucleotide sequence ID" value="NZ_AP024849.1"/>
</dbReference>
<dbReference type="Gene3D" id="3.30.750.24">
    <property type="entry name" value="STAS domain"/>
    <property type="match status" value="1"/>
</dbReference>
<organism evidence="7 8">
    <name type="scientific">Clostridium gelidum</name>
    <dbReference type="NCBI Taxonomy" id="704125"/>
    <lineage>
        <taxon>Bacteria</taxon>
        <taxon>Bacillati</taxon>
        <taxon>Bacillota</taxon>
        <taxon>Clostridia</taxon>
        <taxon>Eubacteriales</taxon>
        <taxon>Clostridiaceae</taxon>
        <taxon>Clostridium</taxon>
    </lineage>
</organism>
<evidence type="ECO:0000313" key="8">
    <source>
        <dbReference type="Proteomes" id="UP000824633"/>
    </source>
</evidence>
<feature type="transmembrane region" description="Helical" evidence="5">
    <location>
        <begin position="259"/>
        <end position="280"/>
    </location>
</feature>
<evidence type="ECO:0000313" key="7">
    <source>
        <dbReference type="EMBL" id="BCZ44456.1"/>
    </source>
</evidence>
<evidence type="ECO:0000256" key="1">
    <source>
        <dbReference type="ARBA" id="ARBA00004141"/>
    </source>
</evidence>
<feature type="transmembrane region" description="Helical" evidence="5">
    <location>
        <begin position="217"/>
        <end position="239"/>
    </location>
</feature>
<feature type="transmembrane region" description="Helical" evidence="5">
    <location>
        <begin position="164"/>
        <end position="184"/>
    </location>
</feature>
<name>A0ABM7SXV5_9CLOT</name>
<dbReference type="SUPFAM" id="SSF52091">
    <property type="entry name" value="SpoIIaa-like"/>
    <property type="match status" value="1"/>
</dbReference>
<comment type="subcellular location">
    <subcellularLocation>
        <location evidence="1">Membrane</location>
        <topology evidence="1">Multi-pass membrane protein</topology>
    </subcellularLocation>
</comment>
<dbReference type="InterPro" id="IPR036513">
    <property type="entry name" value="STAS_dom_sf"/>
</dbReference>
<dbReference type="PANTHER" id="PTHR43310">
    <property type="entry name" value="SULFATE TRANSPORTER YBAR-RELATED"/>
    <property type="match status" value="1"/>
</dbReference>
<dbReference type="Proteomes" id="UP000824633">
    <property type="component" value="Chromosome"/>
</dbReference>
<dbReference type="CDD" id="cd07042">
    <property type="entry name" value="STAS_SulP_like_sulfate_transporter"/>
    <property type="match status" value="1"/>
</dbReference>
<feature type="transmembrane region" description="Helical" evidence="5">
    <location>
        <begin position="316"/>
        <end position="335"/>
    </location>
</feature>
<feature type="transmembrane region" description="Helical" evidence="5">
    <location>
        <begin position="113"/>
        <end position="131"/>
    </location>
</feature>
<feature type="transmembrane region" description="Helical" evidence="5">
    <location>
        <begin position="43"/>
        <end position="76"/>
    </location>
</feature>
<feature type="transmembrane region" description="Helical" evidence="5">
    <location>
        <begin position="347"/>
        <end position="378"/>
    </location>
</feature>
<keyword evidence="3 5" id="KW-1133">Transmembrane helix</keyword>
<feature type="transmembrane region" description="Helical" evidence="5">
    <location>
        <begin position="138"/>
        <end position="158"/>
    </location>
</feature>
<keyword evidence="2 5" id="KW-0812">Transmembrane</keyword>
<dbReference type="PANTHER" id="PTHR43310:SF1">
    <property type="entry name" value="SULFATE TRANSPORTER YBAR-RELATED"/>
    <property type="match status" value="1"/>
</dbReference>
<keyword evidence="4 5" id="KW-0472">Membrane</keyword>
<dbReference type="Pfam" id="PF00916">
    <property type="entry name" value="Sulfate_transp"/>
    <property type="match status" value="2"/>
</dbReference>
<evidence type="ECO:0000256" key="3">
    <source>
        <dbReference type="ARBA" id="ARBA00022989"/>
    </source>
</evidence>
<accession>A0ABM7SXV5</accession>